<dbReference type="InterPro" id="IPR054353">
    <property type="entry name" value="IstA-like_C"/>
</dbReference>
<dbReference type="Gene3D" id="3.30.420.10">
    <property type="entry name" value="Ribonuclease H-like superfamily/Ribonuclease H"/>
    <property type="match status" value="1"/>
</dbReference>
<feature type="domain" description="HTH IS21-type" evidence="5">
    <location>
        <begin position="1"/>
        <end position="59"/>
    </location>
</feature>
<gene>
    <name evidence="7" type="ORF">SAMN05444406_1771</name>
</gene>
<dbReference type="Proteomes" id="UP000198577">
    <property type="component" value="Unassembled WGS sequence"/>
</dbReference>
<protein>
    <submittedName>
        <fullName evidence="7">Transposase</fullName>
    </submittedName>
</protein>
<dbReference type="InterPro" id="IPR012337">
    <property type="entry name" value="RNaseH-like_sf"/>
</dbReference>
<comment type="similarity">
    <text evidence="1">Belongs to the transposase IS21/IS408/IS1162 family.</text>
</comment>
<dbReference type="AlphaFoldDB" id="A0A1I5YYK4"/>
<evidence type="ECO:0000256" key="4">
    <source>
        <dbReference type="ARBA" id="ARBA00023172"/>
    </source>
</evidence>
<keyword evidence="3" id="KW-0238">DNA-binding</keyword>
<proteinExistence type="inferred from homology"/>
<dbReference type="InterPro" id="IPR001584">
    <property type="entry name" value="Integrase_cat-core"/>
</dbReference>
<dbReference type="InterPro" id="IPR036397">
    <property type="entry name" value="RNaseH_sf"/>
</dbReference>
<keyword evidence="8" id="KW-1185">Reference proteome</keyword>
<reference evidence="7 8" key="1">
    <citation type="submission" date="2016-10" db="EMBL/GenBank/DDBJ databases">
        <authorList>
            <person name="de Groot N.N."/>
        </authorList>
    </citation>
    <scope>NUCLEOTIDE SEQUENCE [LARGE SCALE GENOMIC DNA]</scope>
    <source>
        <strain evidence="7 8">DSM 20678</strain>
    </source>
</reference>
<dbReference type="EMBL" id="FOXR01000077">
    <property type="protein sequence ID" value="SFQ49135.1"/>
    <property type="molecule type" value="Genomic_DNA"/>
</dbReference>
<evidence type="ECO:0000313" key="8">
    <source>
        <dbReference type="Proteomes" id="UP000198577"/>
    </source>
</evidence>
<dbReference type="GO" id="GO:0015074">
    <property type="term" value="P:DNA integration"/>
    <property type="evidence" value="ECO:0007669"/>
    <property type="project" value="InterPro"/>
</dbReference>
<dbReference type="GO" id="GO:0000150">
    <property type="term" value="F:DNA strand exchange activity"/>
    <property type="evidence" value="ECO:0007669"/>
    <property type="project" value="InterPro"/>
</dbReference>
<dbReference type="InterPro" id="IPR017894">
    <property type="entry name" value="HTH_IS21_transposase_type"/>
</dbReference>
<keyword evidence="4" id="KW-0233">DNA recombination</keyword>
<evidence type="ECO:0000259" key="5">
    <source>
        <dbReference type="PROSITE" id="PS50531"/>
    </source>
</evidence>
<dbReference type="PROSITE" id="PS50994">
    <property type="entry name" value="INTEGRASE"/>
    <property type="match status" value="1"/>
</dbReference>
<dbReference type="GO" id="GO:0003677">
    <property type="term" value="F:DNA binding"/>
    <property type="evidence" value="ECO:0007669"/>
    <property type="project" value="UniProtKB-KW"/>
</dbReference>
<evidence type="ECO:0000313" key="7">
    <source>
        <dbReference type="EMBL" id="SFQ49135.1"/>
    </source>
</evidence>
<evidence type="ECO:0000259" key="6">
    <source>
        <dbReference type="PROSITE" id="PS50994"/>
    </source>
</evidence>
<dbReference type="GO" id="GO:0032196">
    <property type="term" value="P:transposition"/>
    <property type="evidence" value="ECO:0007669"/>
    <property type="project" value="UniProtKB-KW"/>
</dbReference>
<dbReference type="Pfam" id="PF02796">
    <property type="entry name" value="HTH_7"/>
    <property type="match status" value="1"/>
</dbReference>
<dbReference type="PROSITE" id="PS50531">
    <property type="entry name" value="HTH_IS21"/>
    <property type="match status" value="1"/>
</dbReference>
<dbReference type="NCBIfam" id="NF033546">
    <property type="entry name" value="transpos_IS21"/>
    <property type="match status" value="1"/>
</dbReference>
<accession>A0A1I5YYK4</accession>
<dbReference type="Pfam" id="PF22483">
    <property type="entry name" value="Mu-transpos_C_2"/>
    <property type="match status" value="1"/>
</dbReference>
<feature type="domain" description="Integrase catalytic" evidence="6">
    <location>
        <begin position="104"/>
        <end position="279"/>
    </location>
</feature>
<dbReference type="PANTHER" id="PTHR35004:SF6">
    <property type="entry name" value="TRANSPOSASE"/>
    <property type="match status" value="1"/>
</dbReference>
<organism evidence="7 8">
    <name type="scientific">Caldicoprobacter faecalis</name>
    <dbReference type="NCBI Taxonomy" id="937334"/>
    <lineage>
        <taxon>Bacteria</taxon>
        <taxon>Bacillati</taxon>
        <taxon>Bacillota</taxon>
        <taxon>Clostridia</taxon>
        <taxon>Caldicoprobacterales</taxon>
        <taxon>Caldicoprobacteraceae</taxon>
        <taxon>Caldicoprobacter</taxon>
    </lineage>
</organism>
<evidence type="ECO:0000256" key="3">
    <source>
        <dbReference type="ARBA" id="ARBA00023125"/>
    </source>
</evidence>
<evidence type="ECO:0000256" key="1">
    <source>
        <dbReference type="ARBA" id="ARBA00009277"/>
    </source>
</evidence>
<evidence type="ECO:0000256" key="2">
    <source>
        <dbReference type="ARBA" id="ARBA00022578"/>
    </source>
</evidence>
<dbReference type="Pfam" id="PF00665">
    <property type="entry name" value="rve"/>
    <property type="match status" value="1"/>
</dbReference>
<dbReference type="Gene3D" id="1.10.10.60">
    <property type="entry name" value="Homeodomain-like"/>
    <property type="match status" value="1"/>
</dbReference>
<keyword evidence="2" id="KW-0815">Transposition</keyword>
<name>A0A1I5YYK4_9FIRM</name>
<dbReference type="InterPro" id="IPR006120">
    <property type="entry name" value="Resolvase_HTH_dom"/>
</dbReference>
<dbReference type="SUPFAM" id="SSF53098">
    <property type="entry name" value="Ribonuclease H-like"/>
    <property type="match status" value="1"/>
</dbReference>
<dbReference type="PANTHER" id="PTHR35004">
    <property type="entry name" value="TRANSPOSASE RV3428C-RELATED"/>
    <property type="match status" value="1"/>
</dbReference>
<sequence>MLHELKAKGKSIRAIAKETGLSRNTVRKYLRANGIPQRKPHPKRGSKLDPYKDTIQQMINSGIFNCEVIYERIKEEGYTGGRTILRDYVRPFRPPKQIPAVRRYETNPGQQTQVDWGEYTYIDEETGEVRKLYIFVMVLGYSRAIYVEFTNRCNVHTFICCLIHGFEYFGGVTDIVLTDRMKTVILGVDENNRPIWNATFKDFAATLGFVPRVCRARRPQTKGKVESGIGFVKDNFLPGRRFTDYGDLNRQAIEWCDRKNKRIHGTTGERPIDRLKEENLKPLPAPDKYQRFMEEVRKVHKDGLLSFGGVRYGVPWQYSGKEVVVRERNGKIEILYEGKVIATHEKRYRSRGVVFLKDQYKGLKEAEGMIYPKPIAIKVSSLEVEKRSLGVYQSLLEVDRI</sequence>